<dbReference type="GO" id="GO:0006396">
    <property type="term" value="P:RNA processing"/>
    <property type="evidence" value="ECO:0007669"/>
    <property type="project" value="InterPro"/>
</dbReference>
<dbReference type="SUPFAM" id="SSF55315">
    <property type="entry name" value="L30e-like"/>
    <property type="match status" value="1"/>
</dbReference>
<dbReference type="AlphaFoldDB" id="A0A4Z0V593"/>
<proteinExistence type="predicted"/>
<dbReference type="Pfam" id="PF00588">
    <property type="entry name" value="SpoU_methylase"/>
    <property type="match status" value="1"/>
</dbReference>
<dbReference type="GO" id="GO:0003723">
    <property type="term" value="F:RNA binding"/>
    <property type="evidence" value="ECO:0007669"/>
    <property type="project" value="InterPro"/>
</dbReference>
<comment type="caution">
    <text evidence="4">The sequence shown here is derived from an EMBL/GenBank/DDBJ whole genome shotgun (WGS) entry which is preliminary data.</text>
</comment>
<dbReference type="InterPro" id="IPR004441">
    <property type="entry name" value="rRNA_MeTrfase_TrmH"/>
</dbReference>
<dbReference type="Pfam" id="PF08032">
    <property type="entry name" value="SpoU_sub_bind"/>
    <property type="match status" value="1"/>
</dbReference>
<accession>A0A4Z0V593</accession>
<dbReference type="GO" id="GO:0032259">
    <property type="term" value="P:methylation"/>
    <property type="evidence" value="ECO:0007669"/>
    <property type="project" value="UniProtKB-KW"/>
</dbReference>
<dbReference type="NCBIfam" id="TIGR00186">
    <property type="entry name" value="rRNA_methyl_3"/>
    <property type="match status" value="1"/>
</dbReference>
<evidence type="ECO:0000256" key="2">
    <source>
        <dbReference type="ARBA" id="ARBA00022679"/>
    </source>
</evidence>
<evidence type="ECO:0000256" key="1">
    <source>
        <dbReference type="ARBA" id="ARBA00022603"/>
    </source>
</evidence>
<keyword evidence="5" id="KW-1185">Reference proteome</keyword>
<dbReference type="Gene3D" id="3.40.1280.10">
    <property type="match status" value="1"/>
</dbReference>
<keyword evidence="2 4" id="KW-0808">Transferase</keyword>
<keyword evidence="1 4" id="KW-0489">Methyltransferase</keyword>
<dbReference type="InterPro" id="IPR029064">
    <property type="entry name" value="Ribosomal_eL30-like_sf"/>
</dbReference>
<gene>
    <name evidence="4" type="primary">rlmB</name>
    <name evidence="4" type="ORF">EZ315_12560</name>
</gene>
<dbReference type="RefSeq" id="WP_135472376.1">
    <property type="nucleotide sequence ID" value="NZ_CASCNC010000030.1"/>
</dbReference>
<feature type="domain" description="RNA 2-O ribose methyltransferase substrate binding" evidence="3">
    <location>
        <begin position="6"/>
        <end position="80"/>
    </location>
</feature>
<dbReference type="GO" id="GO:0005829">
    <property type="term" value="C:cytosol"/>
    <property type="evidence" value="ECO:0007669"/>
    <property type="project" value="TreeGrafter"/>
</dbReference>
<dbReference type="InterPro" id="IPR029026">
    <property type="entry name" value="tRNA_m1G_MTases_N"/>
</dbReference>
<dbReference type="Gene3D" id="3.30.1330.30">
    <property type="match status" value="1"/>
</dbReference>
<dbReference type="PANTHER" id="PTHR46429">
    <property type="entry name" value="23S RRNA (GUANOSINE-2'-O-)-METHYLTRANSFERASE RLMB"/>
    <property type="match status" value="1"/>
</dbReference>
<dbReference type="SMART" id="SM00967">
    <property type="entry name" value="SpoU_sub_bind"/>
    <property type="match status" value="1"/>
</dbReference>
<dbReference type="Proteomes" id="UP000297635">
    <property type="component" value="Unassembled WGS sequence"/>
</dbReference>
<reference evidence="4 5" key="1">
    <citation type="submission" date="2019-02" db="EMBL/GenBank/DDBJ databases">
        <title>Isolation and identification of novel species under the genus Muribaculum.</title>
        <authorList>
            <person name="Miyake S."/>
            <person name="Ding Y."/>
            <person name="Low A."/>
            <person name="Soh M."/>
            <person name="Seedorf H."/>
        </authorList>
    </citation>
    <scope>NUCLEOTIDE SEQUENCE [LARGE SCALE GENOMIC DNA]</scope>
    <source>
        <strain evidence="4 5">TLL-A3</strain>
    </source>
</reference>
<sequence>MEKSDYIYGIRAVMEAIEAGKEIDKIFIAKDLQGELAAELIGLARQNHVVMQRVPLERINRITRKNHQGVIAMMSAITYHRLEHLVPELYEAGMLPFIVVLDGITDVRNFGAIARTCECAGVDAIVIPQHGSVSVGGDAIKTSAGALHHIPVCRVGSTAWAVKFLKENGYNVAAVTEKSDMNYVEGDYTGPVALVMGAEDTGISEATLDQCETRVGIPMFGNIGSLNVSVAAGVAIYEVVRQRLNANLEVV</sequence>
<organism evidence="4 5">
    <name type="scientific">Duncaniella freteri</name>
    <dbReference type="NCBI Taxonomy" id="2530391"/>
    <lineage>
        <taxon>Bacteria</taxon>
        <taxon>Pseudomonadati</taxon>
        <taxon>Bacteroidota</taxon>
        <taxon>Bacteroidia</taxon>
        <taxon>Bacteroidales</taxon>
        <taxon>Muribaculaceae</taxon>
        <taxon>Duncaniella</taxon>
    </lineage>
</organism>
<evidence type="ECO:0000313" key="5">
    <source>
        <dbReference type="Proteomes" id="UP000297635"/>
    </source>
</evidence>
<dbReference type="PANTHER" id="PTHR46429:SF1">
    <property type="entry name" value="23S RRNA (GUANOSINE-2'-O-)-METHYLTRANSFERASE RLMB"/>
    <property type="match status" value="1"/>
</dbReference>
<dbReference type="InterPro" id="IPR029028">
    <property type="entry name" value="Alpha/beta_knot_MTases"/>
</dbReference>
<name>A0A4Z0V593_9BACT</name>
<evidence type="ECO:0000259" key="3">
    <source>
        <dbReference type="SMART" id="SM00967"/>
    </source>
</evidence>
<protein>
    <submittedName>
        <fullName evidence="4">23S rRNA (Guanosine(2251)-2'-O)-methyltransferase RlmB</fullName>
    </submittedName>
</protein>
<dbReference type="InterPro" id="IPR013123">
    <property type="entry name" value="SpoU_subst-bd"/>
</dbReference>
<dbReference type="GO" id="GO:0008173">
    <property type="term" value="F:RNA methyltransferase activity"/>
    <property type="evidence" value="ECO:0007669"/>
    <property type="project" value="InterPro"/>
</dbReference>
<dbReference type="GeneID" id="82150625"/>
<dbReference type="CDD" id="cd18103">
    <property type="entry name" value="SpoU-like_RlmB"/>
    <property type="match status" value="1"/>
</dbReference>
<dbReference type="EMBL" id="SJSA01000002">
    <property type="protein sequence ID" value="TGG36661.1"/>
    <property type="molecule type" value="Genomic_DNA"/>
</dbReference>
<evidence type="ECO:0000313" key="4">
    <source>
        <dbReference type="EMBL" id="TGG36661.1"/>
    </source>
</evidence>
<dbReference type="SUPFAM" id="SSF75217">
    <property type="entry name" value="alpha/beta knot"/>
    <property type="match status" value="1"/>
</dbReference>
<dbReference type="InterPro" id="IPR001537">
    <property type="entry name" value="SpoU_MeTrfase"/>
</dbReference>